<protein>
    <submittedName>
        <fullName evidence="2">Uncharacterized protein</fullName>
    </submittedName>
</protein>
<dbReference type="AlphaFoldDB" id="A0AAE0HJL2"/>
<dbReference type="RefSeq" id="XP_062661277.1">
    <property type="nucleotide sequence ID" value="XM_062806550.1"/>
</dbReference>
<name>A0AAE0HJL2_9PEZI</name>
<accession>A0AAE0HJL2</accession>
<proteinExistence type="predicted"/>
<feature type="compositionally biased region" description="Polar residues" evidence="1">
    <location>
        <begin position="71"/>
        <end position="87"/>
    </location>
</feature>
<reference evidence="2" key="2">
    <citation type="submission" date="2023-06" db="EMBL/GenBank/DDBJ databases">
        <authorList>
            <consortium name="Lawrence Berkeley National Laboratory"/>
            <person name="Haridas S."/>
            <person name="Hensen N."/>
            <person name="Bonometti L."/>
            <person name="Westerberg I."/>
            <person name="Brannstrom I.O."/>
            <person name="Guillou S."/>
            <person name="Cros-Aarteil S."/>
            <person name="Calhoun S."/>
            <person name="Kuo A."/>
            <person name="Mondo S."/>
            <person name="Pangilinan J."/>
            <person name="Riley R."/>
            <person name="Labutti K."/>
            <person name="Andreopoulos B."/>
            <person name="Lipzen A."/>
            <person name="Chen C."/>
            <person name="Yanf M."/>
            <person name="Daum C."/>
            <person name="Ng V."/>
            <person name="Clum A."/>
            <person name="Steindorff A."/>
            <person name="Ohm R."/>
            <person name="Martin F."/>
            <person name="Silar P."/>
            <person name="Natvig D."/>
            <person name="Lalanne C."/>
            <person name="Gautier V."/>
            <person name="Ament-Velasquez S.L."/>
            <person name="Kruys A."/>
            <person name="Hutchinson M.I."/>
            <person name="Powell A.J."/>
            <person name="Barry K."/>
            <person name="Miller A.N."/>
            <person name="Grigoriev I.V."/>
            <person name="Debuchy R."/>
            <person name="Gladieux P."/>
            <person name="Thoren M.H."/>
            <person name="Johannesson H."/>
        </authorList>
    </citation>
    <scope>NUCLEOTIDE SEQUENCE</scope>
    <source>
        <strain evidence="2">CBS 168.71</strain>
    </source>
</reference>
<feature type="compositionally biased region" description="Gly residues" evidence="1">
    <location>
        <begin position="242"/>
        <end position="259"/>
    </location>
</feature>
<evidence type="ECO:0000313" key="3">
    <source>
        <dbReference type="Proteomes" id="UP001278766"/>
    </source>
</evidence>
<feature type="region of interest" description="Disordered" evidence="1">
    <location>
        <begin position="128"/>
        <end position="147"/>
    </location>
</feature>
<feature type="compositionally biased region" description="Gly residues" evidence="1">
    <location>
        <begin position="128"/>
        <end position="142"/>
    </location>
</feature>
<evidence type="ECO:0000313" key="2">
    <source>
        <dbReference type="EMBL" id="KAK3297763.1"/>
    </source>
</evidence>
<reference evidence="2" key="1">
    <citation type="journal article" date="2023" name="Mol. Phylogenet. Evol.">
        <title>Genome-scale phylogeny and comparative genomics of the fungal order Sordariales.</title>
        <authorList>
            <person name="Hensen N."/>
            <person name="Bonometti L."/>
            <person name="Westerberg I."/>
            <person name="Brannstrom I.O."/>
            <person name="Guillou S."/>
            <person name="Cros-Aarteil S."/>
            <person name="Calhoun S."/>
            <person name="Haridas S."/>
            <person name="Kuo A."/>
            <person name="Mondo S."/>
            <person name="Pangilinan J."/>
            <person name="Riley R."/>
            <person name="LaButti K."/>
            <person name="Andreopoulos B."/>
            <person name="Lipzen A."/>
            <person name="Chen C."/>
            <person name="Yan M."/>
            <person name="Daum C."/>
            <person name="Ng V."/>
            <person name="Clum A."/>
            <person name="Steindorff A."/>
            <person name="Ohm R.A."/>
            <person name="Martin F."/>
            <person name="Silar P."/>
            <person name="Natvig D.O."/>
            <person name="Lalanne C."/>
            <person name="Gautier V."/>
            <person name="Ament-Velasquez S.L."/>
            <person name="Kruys A."/>
            <person name="Hutchinson M.I."/>
            <person name="Powell A.J."/>
            <person name="Barry K."/>
            <person name="Miller A.N."/>
            <person name="Grigoriev I.V."/>
            <person name="Debuchy R."/>
            <person name="Gladieux P."/>
            <person name="Hiltunen Thoren M."/>
            <person name="Johannesson H."/>
        </authorList>
    </citation>
    <scope>NUCLEOTIDE SEQUENCE</scope>
    <source>
        <strain evidence="2">CBS 168.71</strain>
    </source>
</reference>
<dbReference type="EMBL" id="JAUEPN010000003">
    <property type="protein sequence ID" value="KAK3297763.1"/>
    <property type="molecule type" value="Genomic_DNA"/>
</dbReference>
<dbReference type="Proteomes" id="UP001278766">
    <property type="component" value="Unassembled WGS sequence"/>
</dbReference>
<gene>
    <name evidence="2" type="ORF">B0H64DRAFT_441195</name>
</gene>
<dbReference type="GeneID" id="87843498"/>
<feature type="compositionally biased region" description="Low complexity" evidence="1">
    <location>
        <begin position="28"/>
        <end position="63"/>
    </location>
</feature>
<feature type="compositionally biased region" description="Low complexity" evidence="1">
    <location>
        <begin position="231"/>
        <end position="241"/>
    </location>
</feature>
<feature type="region of interest" description="Disordered" evidence="1">
    <location>
        <begin position="1"/>
        <end position="87"/>
    </location>
</feature>
<comment type="caution">
    <text evidence="2">The sequence shown here is derived from an EMBL/GenBank/DDBJ whole genome shotgun (WGS) entry which is preliminary data.</text>
</comment>
<dbReference type="Pfam" id="PF17242">
    <property type="entry name" value="DUF5315"/>
    <property type="match status" value="2"/>
</dbReference>
<keyword evidence="3" id="KW-1185">Reference proteome</keyword>
<evidence type="ECO:0000256" key="1">
    <source>
        <dbReference type="SAM" id="MobiDB-lite"/>
    </source>
</evidence>
<feature type="region of interest" description="Disordered" evidence="1">
    <location>
        <begin position="222"/>
        <end position="267"/>
    </location>
</feature>
<sequence>MSYLSKGKKTAHDPPPTHLSASHASLTGPSSSAGGQAPPSASAAFMTPTSLASLTSPTTTGSAVAGGISHLPSQAGPSSHITPSGLNINLPVPVPSLRSRESTRTTDRTDALWAEMQATLEAVELTAGGGGGGGGGGTGGDGASAHTSTARVFGPDHERKLDELRAAQIALAQAWARSEADDAIETTAAAAGASASVGGGLGAGDGAAAGGVSEGRSVVTDAAGGAGGKSTVGTGSARPGSSGLGMGGGGGGGGGGQERAGGKKMEEETEVDILLARKRREANDRYFQRVNQGVLDVVSKLEEVAIAMRAVEQESKELWGDDNESIAGSTRT</sequence>
<organism evidence="2 3">
    <name type="scientific">Chaetomium fimeti</name>
    <dbReference type="NCBI Taxonomy" id="1854472"/>
    <lineage>
        <taxon>Eukaryota</taxon>
        <taxon>Fungi</taxon>
        <taxon>Dikarya</taxon>
        <taxon>Ascomycota</taxon>
        <taxon>Pezizomycotina</taxon>
        <taxon>Sordariomycetes</taxon>
        <taxon>Sordariomycetidae</taxon>
        <taxon>Sordariales</taxon>
        <taxon>Chaetomiaceae</taxon>
        <taxon>Chaetomium</taxon>
    </lineage>
</organism>